<evidence type="ECO:0000313" key="2">
    <source>
        <dbReference type="Proteomes" id="UP000831701"/>
    </source>
</evidence>
<name>A0ACB8XAB4_9TELE</name>
<organism evidence="1 2">
    <name type="scientific">Scortum barcoo</name>
    <name type="common">barcoo grunter</name>
    <dbReference type="NCBI Taxonomy" id="214431"/>
    <lineage>
        <taxon>Eukaryota</taxon>
        <taxon>Metazoa</taxon>
        <taxon>Chordata</taxon>
        <taxon>Craniata</taxon>
        <taxon>Vertebrata</taxon>
        <taxon>Euteleostomi</taxon>
        <taxon>Actinopterygii</taxon>
        <taxon>Neopterygii</taxon>
        <taxon>Teleostei</taxon>
        <taxon>Neoteleostei</taxon>
        <taxon>Acanthomorphata</taxon>
        <taxon>Eupercaria</taxon>
        <taxon>Centrarchiformes</taxon>
        <taxon>Terapontoidei</taxon>
        <taxon>Terapontidae</taxon>
        <taxon>Scortum</taxon>
    </lineage>
</organism>
<dbReference type="Proteomes" id="UP000831701">
    <property type="component" value="Chromosome 1"/>
</dbReference>
<evidence type="ECO:0000313" key="1">
    <source>
        <dbReference type="EMBL" id="KAI3376891.1"/>
    </source>
</evidence>
<protein>
    <submittedName>
        <fullName evidence="1">Uncharacterized protein</fullName>
    </submittedName>
</protein>
<proteinExistence type="predicted"/>
<accession>A0ACB8XAB4</accession>
<comment type="caution">
    <text evidence="1">The sequence shown here is derived from an EMBL/GenBank/DDBJ whole genome shotgun (WGS) entry which is preliminary data.</text>
</comment>
<keyword evidence="2" id="KW-1185">Reference proteome</keyword>
<reference evidence="1" key="1">
    <citation type="submission" date="2022-04" db="EMBL/GenBank/DDBJ databases">
        <title>Jade perch genome.</title>
        <authorList>
            <person name="Chao B."/>
        </authorList>
    </citation>
    <scope>NUCLEOTIDE SEQUENCE</scope>
    <source>
        <strain evidence="1">CB-2022</strain>
    </source>
</reference>
<sequence length="739" mass="78913">MEESAWSDGRFQVLTVKFVSSCEAARDQSDLGYNSLSKEEVRRGDNGVQDSAPDKDDKKESDCSSLSETESAKGSKDCLPQLDVEVHPSFKSRGIVRSSCPFDDSSCKPRSSASAGHVAGLLFTSSLDEIGEVHANSLLRRHKSALEDVVGSASSGSALDWQGVRARRLSGDTVGSSGSGTTVLGLGMSQGETDPDKIAGHLGADVKILSGANFSKSKRPRSLALGGLEEAKPGAVRSLDHREEEEEEMEGQDSSDEDRSNTEAIFDLEDLDLEKPSTGAGISSHRGNKSHKKPVERSASYGGLSSETSRGTVKRTGIATGYDPLSLLAAESQSEQRNEDHYPEGDEASTPSARRHLAREIELYMNHMGSPLSSRTPSLDLQDPASPLLLHPSSLSTPRRASLPHSSPLRTAAVPRSRTFHPPSPSQNISRQRLWSSPPCRSSSTTPSPSPRPSPYRERTDRMSLAPPSPSSSSFALDTLLTPTLDVFKTSVFSAGKGVAEKASRWYSRLATYTTPTKDGHSDRLSVSSLGVGDPDCSSLLDEEDCVESGSSVVSPQRNGPAGPRRSPRRSPLRSRLDSPTAGSSLGRPTSLLPGCLLSPPGFPLPDKSDLGSSRYTSNTSIFNNYAMELLISSCSRCKTCDCLVYDEEIIMAGWTADDSNLNTTCPFCGNPFLPFLNVEIRDMRGPGRLFLKGSPSVDEAMTSSYSASTGLDTGTSTLSTPCPTTAVSPPSPVIAVQE</sequence>
<gene>
    <name evidence="1" type="ORF">L3Q82_000144</name>
</gene>
<dbReference type="EMBL" id="CM041531">
    <property type="protein sequence ID" value="KAI3376891.1"/>
    <property type="molecule type" value="Genomic_DNA"/>
</dbReference>